<dbReference type="InParanoid" id="Q0UG61"/>
<accession>Q0UG61</accession>
<dbReference type="GeneID" id="5976453"/>
<reference evidence="2" key="1">
    <citation type="journal article" date="2007" name="Plant Cell">
        <title>Dothideomycete-plant interactions illuminated by genome sequencing and EST analysis of the wheat pathogen Stagonospora nodorum.</title>
        <authorList>
            <person name="Hane J.K."/>
            <person name="Lowe R.G."/>
            <person name="Solomon P.S."/>
            <person name="Tan K.C."/>
            <person name="Schoch C.L."/>
            <person name="Spatafora J.W."/>
            <person name="Crous P.W."/>
            <person name="Kodira C."/>
            <person name="Birren B.W."/>
            <person name="Galagan J.E."/>
            <person name="Torriani S.F."/>
            <person name="McDonald B.A."/>
            <person name="Oliver R.P."/>
        </authorList>
    </citation>
    <scope>NUCLEOTIDE SEQUENCE [LARGE SCALE GENOMIC DNA]</scope>
    <source>
        <strain evidence="2">SN15 / ATCC MYA-4574 / FGSC 10173</strain>
    </source>
</reference>
<dbReference type="HOGENOM" id="CLU_2528221_0_0_1"/>
<organism evidence="1 2">
    <name type="scientific">Phaeosphaeria nodorum (strain SN15 / ATCC MYA-4574 / FGSC 10173)</name>
    <name type="common">Glume blotch fungus</name>
    <name type="synonym">Parastagonospora nodorum</name>
    <dbReference type="NCBI Taxonomy" id="321614"/>
    <lineage>
        <taxon>Eukaryota</taxon>
        <taxon>Fungi</taxon>
        <taxon>Dikarya</taxon>
        <taxon>Ascomycota</taxon>
        <taxon>Pezizomycotina</taxon>
        <taxon>Dothideomycetes</taxon>
        <taxon>Pleosporomycetidae</taxon>
        <taxon>Pleosporales</taxon>
        <taxon>Pleosporineae</taxon>
        <taxon>Phaeosphaeriaceae</taxon>
        <taxon>Parastagonospora</taxon>
    </lineage>
</organism>
<sequence length="84" mass="9257">MRVAAHYAVSQQQQTARLSYYVISVRSLQRFAVLSHTTNKSSPPALPPNQPWLGAVGKCTANPQPPEGLGLITQVWRSDLKDVK</sequence>
<dbReference type="KEGG" id="pno:SNOG_09253"/>
<gene>
    <name evidence="1" type="ORF">SNOG_09253</name>
</gene>
<proteinExistence type="predicted"/>
<dbReference type="EMBL" id="CH445338">
    <property type="protein sequence ID" value="EAT83445.1"/>
    <property type="molecule type" value="Genomic_DNA"/>
</dbReference>
<dbReference type="Proteomes" id="UP000001055">
    <property type="component" value="Unassembled WGS sequence"/>
</dbReference>
<dbReference type="AlphaFoldDB" id="Q0UG61"/>
<name>Q0UG61_PHANO</name>
<protein>
    <submittedName>
        <fullName evidence="1">Uncharacterized protein</fullName>
    </submittedName>
</protein>
<evidence type="ECO:0000313" key="1">
    <source>
        <dbReference type="EMBL" id="EAT83445.1"/>
    </source>
</evidence>
<evidence type="ECO:0000313" key="2">
    <source>
        <dbReference type="Proteomes" id="UP000001055"/>
    </source>
</evidence>
<dbReference type="RefSeq" id="XP_001799552.1">
    <property type="nucleotide sequence ID" value="XM_001799500.1"/>
</dbReference>